<protein>
    <submittedName>
        <fullName evidence="3">Membrane protein</fullName>
    </submittedName>
</protein>
<feature type="transmembrane region" description="Helical" evidence="1">
    <location>
        <begin position="6"/>
        <end position="24"/>
    </location>
</feature>
<evidence type="ECO:0000256" key="1">
    <source>
        <dbReference type="SAM" id="Phobius"/>
    </source>
</evidence>
<reference evidence="5" key="1">
    <citation type="submission" date="2018-03" db="EMBL/GenBank/DDBJ databases">
        <title>A comparative analysis of the Nautiliaceae.</title>
        <authorList>
            <person name="Grosche A."/>
            <person name="Smedile F."/>
            <person name="Vetriani C."/>
        </authorList>
    </citation>
    <scope>NUCLEOTIDE SEQUENCE [LARGE SCALE GENOMIC DNA]</scope>
    <source>
        <strain evidence="5">TB6</strain>
    </source>
</reference>
<dbReference type="EMBL" id="RJVK01000001">
    <property type="protein sequence ID" value="ROR41232.1"/>
    <property type="molecule type" value="Genomic_DNA"/>
</dbReference>
<dbReference type="RefSeq" id="WP_123352125.1">
    <property type="nucleotide sequence ID" value="NZ_CP027432.2"/>
</dbReference>
<feature type="transmembrane region" description="Helical" evidence="1">
    <location>
        <begin position="36"/>
        <end position="57"/>
    </location>
</feature>
<reference evidence="3 4" key="2">
    <citation type="submission" date="2018-11" db="EMBL/GenBank/DDBJ databases">
        <title>Genomic Encyclopedia of Type Strains, Phase IV (KMG-IV): sequencing the most valuable type-strain genomes for metagenomic binning, comparative biology and taxonomic classification.</title>
        <authorList>
            <person name="Goeker M."/>
        </authorList>
    </citation>
    <scope>NUCLEOTIDE SEQUENCE [LARGE SCALE GENOMIC DNA]</scope>
    <source>
        <strain evidence="3 4">DSM 27783</strain>
    </source>
</reference>
<dbReference type="AlphaFoldDB" id="A0AAJ4REA9"/>
<name>A0AAJ4REA9_9BACT</name>
<keyword evidence="1" id="KW-1133">Transmembrane helix</keyword>
<keyword evidence="5" id="KW-1185">Reference proteome</keyword>
<keyword evidence="1" id="KW-0472">Membrane</keyword>
<sequence length="124" mass="14383">MYFGLFGMHLLFVISWVVFLLLLIKSIQNDTKDKVIFTLLSLFFMVAVLGVGTKMMLLNPNVAKVGIWLHVKLSFDILLMIENLVLAFVVFKKKTISSKALEIMFWLSYLVFMFMVYLSVFKPM</sequence>
<dbReference type="Proteomes" id="UP000298805">
    <property type="component" value="Chromosome"/>
</dbReference>
<gene>
    <name evidence="2" type="ORF">C6V80_03545</name>
    <name evidence="3" type="ORF">EDC58_0719</name>
</gene>
<feature type="transmembrane region" description="Helical" evidence="1">
    <location>
        <begin position="69"/>
        <end position="91"/>
    </location>
</feature>
<organism evidence="3 4">
    <name type="scientific">Caminibacter pacificus</name>
    <dbReference type="NCBI Taxonomy" id="1424653"/>
    <lineage>
        <taxon>Bacteria</taxon>
        <taxon>Pseudomonadati</taxon>
        <taxon>Campylobacterota</taxon>
        <taxon>Epsilonproteobacteria</taxon>
        <taxon>Nautiliales</taxon>
        <taxon>Nautiliaceae</taxon>
        <taxon>Caminibacter</taxon>
    </lineage>
</organism>
<accession>A0AAJ4REA9</accession>
<evidence type="ECO:0000313" key="5">
    <source>
        <dbReference type="Proteomes" id="UP000298805"/>
    </source>
</evidence>
<evidence type="ECO:0000313" key="4">
    <source>
        <dbReference type="Proteomes" id="UP000272781"/>
    </source>
</evidence>
<reference evidence="2" key="3">
    <citation type="submission" date="2019-06" db="EMBL/GenBank/DDBJ databases">
        <title>A comparative analysis of the Nautiliaceae.</title>
        <authorList>
            <person name="Grosche A."/>
            <person name="Smedile F."/>
            <person name="Vetriani C."/>
        </authorList>
    </citation>
    <scope>NUCLEOTIDE SEQUENCE</scope>
    <source>
        <strain evidence="2">TB6</strain>
    </source>
</reference>
<feature type="transmembrane region" description="Helical" evidence="1">
    <location>
        <begin position="103"/>
        <end position="121"/>
    </location>
</feature>
<evidence type="ECO:0000313" key="2">
    <source>
        <dbReference type="EMBL" id="QCI28060.1"/>
    </source>
</evidence>
<evidence type="ECO:0000313" key="3">
    <source>
        <dbReference type="EMBL" id="ROR41232.1"/>
    </source>
</evidence>
<dbReference type="Proteomes" id="UP000272781">
    <property type="component" value="Unassembled WGS sequence"/>
</dbReference>
<proteinExistence type="predicted"/>
<keyword evidence="1" id="KW-0812">Transmembrane</keyword>
<dbReference type="EMBL" id="CP027432">
    <property type="protein sequence ID" value="QCI28060.1"/>
    <property type="molecule type" value="Genomic_DNA"/>
</dbReference>